<accession>A0A4C1ZVT2</accession>
<protein>
    <submittedName>
        <fullName evidence="2">Uncharacterized protein</fullName>
    </submittedName>
</protein>
<proteinExistence type="predicted"/>
<gene>
    <name evidence="2" type="ORF">EVAR_66352_1</name>
</gene>
<dbReference type="Proteomes" id="UP000299102">
    <property type="component" value="Unassembled WGS sequence"/>
</dbReference>
<dbReference type="EMBL" id="BGZK01002123">
    <property type="protein sequence ID" value="GBP90893.1"/>
    <property type="molecule type" value="Genomic_DNA"/>
</dbReference>
<reference evidence="2 3" key="1">
    <citation type="journal article" date="2019" name="Commun. Biol.">
        <title>The bagworm genome reveals a unique fibroin gene that provides high tensile strength.</title>
        <authorList>
            <person name="Kono N."/>
            <person name="Nakamura H."/>
            <person name="Ohtoshi R."/>
            <person name="Tomita M."/>
            <person name="Numata K."/>
            <person name="Arakawa K."/>
        </authorList>
    </citation>
    <scope>NUCLEOTIDE SEQUENCE [LARGE SCALE GENOMIC DNA]</scope>
</reference>
<feature type="region of interest" description="Disordered" evidence="1">
    <location>
        <begin position="76"/>
        <end position="98"/>
    </location>
</feature>
<comment type="caution">
    <text evidence="2">The sequence shown here is derived from an EMBL/GenBank/DDBJ whole genome shotgun (WGS) entry which is preliminary data.</text>
</comment>
<keyword evidence="3" id="KW-1185">Reference proteome</keyword>
<dbReference type="AlphaFoldDB" id="A0A4C1ZVT2"/>
<sequence length="98" mass="10591">MRACILHCLRSYYMCEKSRIVKKLAVGKAATMSHKTHKNKLLSMSATKRQMVTADHELPIGSHQGATRFLSRNKISGQGKAASGGGMVVTGGEVMEGE</sequence>
<evidence type="ECO:0000313" key="2">
    <source>
        <dbReference type="EMBL" id="GBP90893.1"/>
    </source>
</evidence>
<evidence type="ECO:0000313" key="3">
    <source>
        <dbReference type="Proteomes" id="UP000299102"/>
    </source>
</evidence>
<name>A0A4C1ZVT2_EUMVA</name>
<evidence type="ECO:0000256" key="1">
    <source>
        <dbReference type="SAM" id="MobiDB-lite"/>
    </source>
</evidence>
<organism evidence="2 3">
    <name type="scientific">Eumeta variegata</name>
    <name type="common">Bagworm moth</name>
    <name type="synonym">Eumeta japonica</name>
    <dbReference type="NCBI Taxonomy" id="151549"/>
    <lineage>
        <taxon>Eukaryota</taxon>
        <taxon>Metazoa</taxon>
        <taxon>Ecdysozoa</taxon>
        <taxon>Arthropoda</taxon>
        <taxon>Hexapoda</taxon>
        <taxon>Insecta</taxon>
        <taxon>Pterygota</taxon>
        <taxon>Neoptera</taxon>
        <taxon>Endopterygota</taxon>
        <taxon>Lepidoptera</taxon>
        <taxon>Glossata</taxon>
        <taxon>Ditrysia</taxon>
        <taxon>Tineoidea</taxon>
        <taxon>Psychidae</taxon>
        <taxon>Oiketicinae</taxon>
        <taxon>Eumeta</taxon>
    </lineage>
</organism>